<gene>
    <name evidence="2" type="ORF">DS909_20930</name>
</gene>
<accession>A0A366WME6</accession>
<name>A0A366WME6_9RHOB</name>
<proteinExistence type="predicted"/>
<dbReference type="OrthoDB" id="7208981at2"/>
<dbReference type="PANTHER" id="PTHR48228:SF5">
    <property type="entry name" value="ALPHA-METHYLACYL-COA RACEMASE"/>
    <property type="match status" value="1"/>
</dbReference>
<comment type="caution">
    <text evidence="2">The sequence shown here is derived from an EMBL/GenBank/DDBJ whole genome shotgun (WGS) entry which is preliminary data.</text>
</comment>
<organism evidence="2 3">
    <name type="scientific">Phaeobacter gallaeciensis</name>
    <dbReference type="NCBI Taxonomy" id="60890"/>
    <lineage>
        <taxon>Bacteria</taxon>
        <taxon>Pseudomonadati</taxon>
        <taxon>Pseudomonadota</taxon>
        <taxon>Alphaproteobacteria</taxon>
        <taxon>Rhodobacterales</taxon>
        <taxon>Roseobacteraceae</taxon>
        <taxon>Phaeobacter</taxon>
    </lineage>
</organism>
<dbReference type="RefSeq" id="WP_113825519.1">
    <property type="nucleotide sequence ID" value="NZ_QOCE01000047.1"/>
</dbReference>
<dbReference type="EMBL" id="QOCE01000047">
    <property type="protein sequence ID" value="RBW51014.1"/>
    <property type="molecule type" value="Genomic_DNA"/>
</dbReference>
<evidence type="ECO:0000313" key="2">
    <source>
        <dbReference type="EMBL" id="RBW51014.1"/>
    </source>
</evidence>
<protein>
    <submittedName>
        <fullName evidence="2">CoA transferase</fullName>
    </submittedName>
</protein>
<dbReference type="InterPro" id="IPR050509">
    <property type="entry name" value="CoA-transferase_III"/>
</dbReference>
<reference evidence="2 3" key="1">
    <citation type="submission" date="2018-07" db="EMBL/GenBank/DDBJ databases">
        <title>Modular assembly of carbohydrate-degrading microbial communities in the ocean.</title>
        <authorList>
            <person name="Enke T.N."/>
            <person name="Datta M.S."/>
            <person name="Schwartzman J.A."/>
            <person name="Cermak N."/>
            <person name="Schmitz D.A."/>
            <person name="Barrere J."/>
            <person name="Cordero O.X."/>
        </authorList>
    </citation>
    <scope>NUCLEOTIDE SEQUENCE [LARGE SCALE GENOMIC DNA]</scope>
    <source>
        <strain evidence="2 3">C3M10</strain>
    </source>
</reference>
<evidence type="ECO:0000256" key="1">
    <source>
        <dbReference type="SAM" id="MobiDB-lite"/>
    </source>
</evidence>
<dbReference type="PANTHER" id="PTHR48228">
    <property type="entry name" value="SUCCINYL-COA--D-CITRAMALATE COA-TRANSFERASE"/>
    <property type="match status" value="1"/>
</dbReference>
<evidence type="ECO:0000313" key="3">
    <source>
        <dbReference type="Proteomes" id="UP000252706"/>
    </source>
</evidence>
<dbReference type="AlphaFoldDB" id="A0A366WME6"/>
<dbReference type="InterPro" id="IPR003673">
    <property type="entry name" value="CoA-Trfase_fam_III"/>
</dbReference>
<keyword evidence="2" id="KW-0808">Transferase</keyword>
<dbReference type="GO" id="GO:0016740">
    <property type="term" value="F:transferase activity"/>
    <property type="evidence" value="ECO:0007669"/>
    <property type="project" value="UniProtKB-KW"/>
</dbReference>
<dbReference type="SUPFAM" id="SSF89796">
    <property type="entry name" value="CoA-transferase family III (CaiB/BaiF)"/>
    <property type="match status" value="1"/>
</dbReference>
<dbReference type="Proteomes" id="UP000252706">
    <property type="component" value="Unassembled WGS sequence"/>
</dbReference>
<dbReference type="InterPro" id="IPR023606">
    <property type="entry name" value="CoA-Trfase_III_dom_1_sf"/>
</dbReference>
<feature type="region of interest" description="Disordered" evidence="1">
    <location>
        <begin position="332"/>
        <end position="353"/>
    </location>
</feature>
<dbReference type="InterPro" id="IPR044855">
    <property type="entry name" value="CoA-Trfase_III_dom3_sf"/>
</dbReference>
<dbReference type="Gene3D" id="3.30.1540.10">
    <property type="entry name" value="formyl-coa transferase, domain 3"/>
    <property type="match status" value="1"/>
</dbReference>
<feature type="compositionally biased region" description="Polar residues" evidence="1">
    <location>
        <begin position="334"/>
        <end position="352"/>
    </location>
</feature>
<sequence length="364" mass="38703">MLNGIRIIEIEGLGPGPFAAMTLADLGAEVIVIHRKGGSSLTGDAGGALLDRGKRSIALDLKNADDLQTAKDLIASTDGLIEGFRPGVMEKLGLGPDVCHAINPKLVFGRMTGWGQSGPLSQAAGHDMNYISMSGAMWYSSAPGDVPMPPATLVGDIGGGAMYLVAGMLAALISAGRTGEGTVVDAAIYDGSAHMMNLLIGLRQIGQLSDKRGRSLLDGPHWSHTYACADGGFMSVQCLEPQFYALFLQILELTEDPDFKQQMNKNLWPALTKRLADLFAQHPRAHWEAMFVGTDACVAPVLSPTEAADHEMNQARQVWRDVGGTLQAAAAPRFSTQNWQPKPSPARGQNSEDILKELKASLSG</sequence>
<dbReference type="Pfam" id="PF02515">
    <property type="entry name" value="CoA_transf_3"/>
    <property type="match status" value="1"/>
</dbReference>
<dbReference type="Gene3D" id="3.40.50.10540">
    <property type="entry name" value="Crotonobetainyl-coa:carnitine coa-transferase, domain 1"/>
    <property type="match status" value="1"/>
</dbReference>